<gene>
    <name evidence="2" type="ORF">H6P81_010553</name>
</gene>
<organism evidence="2 3">
    <name type="scientific">Aristolochia fimbriata</name>
    <name type="common">White veined hardy Dutchman's pipe vine</name>
    <dbReference type="NCBI Taxonomy" id="158543"/>
    <lineage>
        <taxon>Eukaryota</taxon>
        <taxon>Viridiplantae</taxon>
        <taxon>Streptophyta</taxon>
        <taxon>Embryophyta</taxon>
        <taxon>Tracheophyta</taxon>
        <taxon>Spermatophyta</taxon>
        <taxon>Magnoliopsida</taxon>
        <taxon>Magnoliidae</taxon>
        <taxon>Piperales</taxon>
        <taxon>Aristolochiaceae</taxon>
        <taxon>Aristolochia</taxon>
    </lineage>
</organism>
<proteinExistence type="predicted"/>
<keyword evidence="3" id="KW-1185">Reference proteome</keyword>
<reference evidence="2 3" key="1">
    <citation type="submission" date="2021-07" db="EMBL/GenBank/DDBJ databases">
        <title>The Aristolochia fimbriata genome: insights into angiosperm evolution, floral development and chemical biosynthesis.</title>
        <authorList>
            <person name="Jiao Y."/>
        </authorList>
    </citation>
    <scope>NUCLEOTIDE SEQUENCE [LARGE SCALE GENOMIC DNA]</scope>
    <source>
        <strain evidence="2">IBCAS-2021</strain>
        <tissue evidence="2">Leaf</tissue>
    </source>
</reference>
<evidence type="ECO:0000256" key="1">
    <source>
        <dbReference type="SAM" id="MobiDB-lite"/>
    </source>
</evidence>
<dbReference type="Proteomes" id="UP000825729">
    <property type="component" value="Unassembled WGS sequence"/>
</dbReference>
<name>A0AAV7ETJ2_ARIFI</name>
<accession>A0AAV7ETJ2</accession>
<dbReference type="EMBL" id="JAINDJ010000004">
    <property type="protein sequence ID" value="KAG9450588.1"/>
    <property type="molecule type" value="Genomic_DNA"/>
</dbReference>
<evidence type="ECO:0000313" key="2">
    <source>
        <dbReference type="EMBL" id="KAG9450588.1"/>
    </source>
</evidence>
<dbReference type="AlphaFoldDB" id="A0AAV7ETJ2"/>
<feature type="region of interest" description="Disordered" evidence="1">
    <location>
        <begin position="67"/>
        <end position="94"/>
    </location>
</feature>
<feature type="compositionally biased region" description="Low complexity" evidence="1">
    <location>
        <begin position="73"/>
        <end position="84"/>
    </location>
</feature>
<sequence length="230" mass="26056">MADVFPHPHRHRFCIRHIIVNLKKWYNVKDLDKVVWRCVSAQTMDKYDVAIQVLEEACPEAKAELTGEINPDSTGSSHAGSSRSPHVTPPEDVEHVTRISWKGQAGEDWATYHRGYVARWQARAKTVVTGSHAHTPRHAPSEYMTWYLSVTRRFVSSPPTEPTMVYHARGYTEETLTMDPSLADPYMMEIGHYCQSILHSLPLLEGTIVGGEMSRGSEHSHVVKPTRDRA</sequence>
<evidence type="ECO:0008006" key="4">
    <source>
        <dbReference type="Google" id="ProtNLM"/>
    </source>
</evidence>
<protein>
    <recommendedName>
        <fullName evidence="4">Transposase</fullName>
    </recommendedName>
</protein>
<comment type="caution">
    <text evidence="2">The sequence shown here is derived from an EMBL/GenBank/DDBJ whole genome shotgun (WGS) entry which is preliminary data.</text>
</comment>
<evidence type="ECO:0000313" key="3">
    <source>
        <dbReference type="Proteomes" id="UP000825729"/>
    </source>
</evidence>